<dbReference type="eggNOG" id="KOG4015">
    <property type="taxonomic scope" value="Eukaryota"/>
</dbReference>
<accession>H2YB02</accession>
<dbReference type="PANTHER" id="PTHR11955">
    <property type="entry name" value="FATTY ACID BINDING PROTEIN"/>
    <property type="match status" value="1"/>
</dbReference>
<dbReference type="GO" id="GO:0008289">
    <property type="term" value="F:lipid binding"/>
    <property type="evidence" value="ECO:0007669"/>
    <property type="project" value="InterPro"/>
</dbReference>
<feature type="domain" description="Cytosolic fatty-acid binding proteins" evidence="2">
    <location>
        <begin position="5"/>
        <end position="22"/>
    </location>
</feature>
<evidence type="ECO:0000256" key="1">
    <source>
        <dbReference type="ARBA" id="ARBA00008390"/>
    </source>
</evidence>
<dbReference type="HOGENOM" id="CLU_1926837_0_0_1"/>
<dbReference type="SUPFAM" id="SSF50814">
    <property type="entry name" value="Lipocalins"/>
    <property type="match status" value="1"/>
</dbReference>
<dbReference type="GeneTree" id="ENSGT00940000155135"/>
<proteinExistence type="inferred from homology"/>
<keyword evidence="4" id="KW-1185">Reference proteome</keyword>
<dbReference type="OMA" id="APQMIIK"/>
<dbReference type="PROSITE" id="PS00214">
    <property type="entry name" value="FABP"/>
    <property type="match status" value="1"/>
</dbReference>
<protein>
    <recommendedName>
        <fullName evidence="2">Cytosolic fatty-acid binding proteins domain-containing protein</fullName>
    </recommendedName>
</protein>
<reference evidence="4" key="1">
    <citation type="submission" date="2003-08" db="EMBL/GenBank/DDBJ databases">
        <authorList>
            <person name="Birren B."/>
            <person name="Nusbaum C."/>
            <person name="Abebe A."/>
            <person name="Abouelleil A."/>
            <person name="Adekoya E."/>
            <person name="Ait-zahra M."/>
            <person name="Allen N."/>
            <person name="Allen T."/>
            <person name="An P."/>
            <person name="Anderson M."/>
            <person name="Anderson S."/>
            <person name="Arachchi H."/>
            <person name="Armbruster J."/>
            <person name="Bachantsang P."/>
            <person name="Baldwin J."/>
            <person name="Barry A."/>
            <person name="Bayul T."/>
            <person name="Blitshsteyn B."/>
            <person name="Bloom T."/>
            <person name="Blye J."/>
            <person name="Boguslavskiy L."/>
            <person name="Borowsky M."/>
            <person name="Boukhgalter B."/>
            <person name="Brunache A."/>
            <person name="Butler J."/>
            <person name="Calixte N."/>
            <person name="Calvo S."/>
            <person name="Camarata J."/>
            <person name="Campo K."/>
            <person name="Chang J."/>
            <person name="Cheshatsang Y."/>
            <person name="Citroen M."/>
            <person name="Collymore A."/>
            <person name="Considine T."/>
            <person name="Cook A."/>
            <person name="Cooke P."/>
            <person name="Corum B."/>
            <person name="Cuomo C."/>
            <person name="David R."/>
            <person name="Dawoe T."/>
            <person name="Degray S."/>
            <person name="Dodge S."/>
            <person name="Dooley K."/>
            <person name="Dorje P."/>
            <person name="Dorjee K."/>
            <person name="Dorris L."/>
            <person name="Duffey N."/>
            <person name="Dupes A."/>
            <person name="Elkins T."/>
            <person name="Engels R."/>
            <person name="Erickson J."/>
            <person name="Farina A."/>
            <person name="Faro S."/>
            <person name="Ferreira P."/>
            <person name="Fischer H."/>
            <person name="Fitzgerald M."/>
            <person name="Foley K."/>
            <person name="Gage D."/>
            <person name="Galagan J."/>
            <person name="Gearin G."/>
            <person name="Gnerre S."/>
            <person name="Gnirke A."/>
            <person name="Goyette A."/>
            <person name="Graham J."/>
            <person name="Grandbois E."/>
            <person name="Gyaltsen K."/>
            <person name="Hafez N."/>
            <person name="Hagopian D."/>
            <person name="Hagos B."/>
            <person name="Hall J."/>
            <person name="Hatcher B."/>
            <person name="Heller A."/>
            <person name="Higgins H."/>
            <person name="Honan T."/>
            <person name="Horn A."/>
            <person name="Houde N."/>
            <person name="Hughes L."/>
            <person name="Hulme W."/>
            <person name="Husby E."/>
            <person name="Iliev I."/>
            <person name="Jaffe D."/>
            <person name="Jones C."/>
            <person name="Kamal M."/>
            <person name="Kamat A."/>
            <person name="Kamvysselis M."/>
            <person name="Karlsson E."/>
            <person name="Kells C."/>
            <person name="Kieu A."/>
            <person name="Kisner P."/>
            <person name="Kodira C."/>
            <person name="Kulbokas E."/>
            <person name="Labutti K."/>
            <person name="Lama D."/>
            <person name="Landers T."/>
            <person name="Leger J."/>
            <person name="Levine S."/>
            <person name="Lewis D."/>
            <person name="Lewis T."/>
            <person name="Lindblad-toh K."/>
            <person name="Liu X."/>
            <person name="Lokyitsang T."/>
            <person name="Lokyitsang Y."/>
            <person name="Lucien O."/>
            <person name="Lui A."/>
            <person name="Ma L.J."/>
            <person name="Mabbitt R."/>
            <person name="Macdonald J."/>
            <person name="Maclean C."/>
            <person name="Major J."/>
            <person name="Manning J."/>
            <person name="Marabella R."/>
            <person name="Maru K."/>
            <person name="Matthews C."/>
            <person name="Mauceli E."/>
            <person name="Mccarthy M."/>
            <person name="Mcdonough S."/>
            <person name="Mcghee T."/>
            <person name="Meldrim J."/>
            <person name="Meneus L."/>
            <person name="Mesirov J."/>
            <person name="Mihalev A."/>
            <person name="Mihova T."/>
            <person name="Mikkelsen T."/>
            <person name="Mlenga V."/>
            <person name="Moru K."/>
            <person name="Mozes J."/>
            <person name="Mulrain L."/>
            <person name="Munson G."/>
            <person name="Naylor J."/>
            <person name="Newes C."/>
            <person name="Nguyen C."/>
            <person name="Nguyen N."/>
            <person name="Nguyen T."/>
            <person name="Nicol R."/>
            <person name="Nielsen C."/>
            <person name="Nizzari M."/>
            <person name="Norbu C."/>
            <person name="Norbu N."/>
            <person name="O'donnell P."/>
            <person name="Okoawo O."/>
            <person name="O'leary S."/>
            <person name="Omotosho B."/>
            <person name="O'neill K."/>
            <person name="Osman S."/>
            <person name="Parker S."/>
            <person name="Perrin D."/>
            <person name="Phunkhang P."/>
            <person name="Piqani B."/>
            <person name="Purcell S."/>
            <person name="Rachupka T."/>
            <person name="Ramasamy U."/>
            <person name="Rameau R."/>
            <person name="Ray V."/>
            <person name="Raymond C."/>
            <person name="Retta R."/>
            <person name="Richardson S."/>
            <person name="Rise C."/>
            <person name="Rodriguez J."/>
            <person name="Rogers J."/>
            <person name="Rogov P."/>
            <person name="Rutman M."/>
            <person name="Schupbach R."/>
            <person name="Seaman C."/>
            <person name="Settipalli S."/>
            <person name="Sharpe T."/>
            <person name="Sheridan J."/>
            <person name="Sherpa N."/>
            <person name="Shi J."/>
            <person name="Smirnov S."/>
            <person name="Smith C."/>
            <person name="Sougnez C."/>
            <person name="Spencer B."/>
            <person name="Stalker J."/>
            <person name="Stange-thomann N."/>
            <person name="Stavropoulos S."/>
            <person name="Stetson K."/>
            <person name="Stone C."/>
            <person name="Stone S."/>
            <person name="Stubbs M."/>
            <person name="Talamas J."/>
            <person name="Tchuinga P."/>
            <person name="Tenzing P."/>
            <person name="Tesfaye S."/>
            <person name="Theodore J."/>
            <person name="Thoulutsang Y."/>
            <person name="Topham K."/>
            <person name="Towey S."/>
            <person name="Tsamla T."/>
            <person name="Tsomo N."/>
            <person name="Vallee D."/>
            <person name="Vassiliev H."/>
            <person name="Venkataraman V."/>
            <person name="Vinson J."/>
            <person name="Vo A."/>
            <person name="Wade C."/>
            <person name="Wang S."/>
            <person name="Wangchuk T."/>
            <person name="Wangdi T."/>
            <person name="Whittaker C."/>
            <person name="Wilkinson J."/>
            <person name="Wu Y."/>
            <person name="Wyman D."/>
            <person name="Yadav S."/>
            <person name="Yang S."/>
            <person name="Yang X."/>
            <person name="Yeager S."/>
            <person name="Yee E."/>
            <person name="Young G."/>
            <person name="Zainoun J."/>
            <person name="Zembeck L."/>
            <person name="Zimmer A."/>
            <person name="Zody M."/>
            <person name="Lander E."/>
        </authorList>
    </citation>
    <scope>NUCLEOTIDE SEQUENCE [LARGE SCALE GENOMIC DNA]</scope>
</reference>
<dbReference type="Ensembl" id="ENSCSAVT00000002541.1">
    <property type="protein sequence ID" value="ENSCSAVP00000002500.1"/>
    <property type="gene ID" value="ENSCSAVG00000001478.1"/>
</dbReference>
<reference evidence="3" key="2">
    <citation type="submission" date="2025-08" db="UniProtKB">
        <authorList>
            <consortium name="Ensembl"/>
        </authorList>
    </citation>
    <scope>IDENTIFICATION</scope>
</reference>
<dbReference type="Gene3D" id="2.40.128.20">
    <property type="match status" value="1"/>
</dbReference>
<comment type="similarity">
    <text evidence="1">Belongs to the calycin superfamily. Fatty-acid binding protein (FABP) family.</text>
</comment>
<name>H2YB02_CIOSA</name>
<dbReference type="STRING" id="51511.ENSCSAVP00000002500"/>
<dbReference type="Proteomes" id="UP000007875">
    <property type="component" value="Unassembled WGS sequence"/>
</dbReference>
<evidence type="ECO:0000313" key="3">
    <source>
        <dbReference type="Ensembl" id="ENSCSAVP00000002500.1"/>
    </source>
</evidence>
<dbReference type="InterPro" id="IPR012674">
    <property type="entry name" value="Calycin"/>
</dbReference>
<organism evidence="3 4">
    <name type="scientific">Ciona savignyi</name>
    <name type="common">Pacific transparent sea squirt</name>
    <dbReference type="NCBI Taxonomy" id="51511"/>
    <lineage>
        <taxon>Eukaryota</taxon>
        <taxon>Metazoa</taxon>
        <taxon>Chordata</taxon>
        <taxon>Tunicata</taxon>
        <taxon>Ascidiacea</taxon>
        <taxon>Phlebobranchia</taxon>
        <taxon>Cionidae</taxon>
        <taxon>Ciona</taxon>
    </lineage>
</organism>
<evidence type="ECO:0000313" key="4">
    <source>
        <dbReference type="Proteomes" id="UP000007875"/>
    </source>
</evidence>
<sequence length="130" mass="14322">MDFAGTWILTEQKGYEDFMKLMGVPEQYIAAGKNAPVSLVIDCDGQKFAVTTTTGTKSWTDNFEVGKPAQICGPGQRQLDTVVNLVDGKLTGEYEMGPVKMLACRELVDGQLHDILSLGTTTFRRIFARQ</sequence>
<dbReference type="AlphaFoldDB" id="H2YB02"/>
<dbReference type="Pfam" id="PF14651">
    <property type="entry name" value="Lipocalin_7"/>
    <property type="match status" value="1"/>
</dbReference>
<evidence type="ECO:0000259" key="2">
    <source>
        <dbReference type="PROSITE" id="PS00214"/>
    </source>
</evidence>
<dbReference type="PRINTS" id="PR00178">
    <property type="entry name" value="FATTYACIDBP"/>
</dbReference>
<dbReference type="InterPro" id="IPR000463">
    <property type="entry name" value="Fatty_acid-bd"/>
</dbReference>
<reference evidence="3" key="3">
    <citation type="submission" date="2025-09" db="UniProtKB">
        <authorList>
            <consortium name="Ensembl"/>
        </authorList>
    </citation>
    <scope>IDENTIFICATION</scope>
</reference>
<dbReference type="CDD" id="cd00742">
    <property type="entry name" value="FABP"/>
    <property type="match status" value="1"/>
</dbReference>
<dbReference type="InParanoid" id="H2YB02"/>
<dbReference type="InterPro" id="IPR031259">
    <property type="entry name" value="ILBP"/>
</dbReference>